<dbReference type="Gene3D" id="1.25.40.10">
    <property type="entry name" value="Tetratricopeptide repeat domain"/>
    <property type="match status" value="4"/>
</dbReference>
<evidence type="ECO:0000313" key="4">
    <source>
        <dbReference type="Proteomes" id="UP000504607"/>
    </source>
</evidence>
<evidence type="ECO:0000256" key="2">
    <source>
        <dbReference type="PROSITE-ProRule" id="PRU00708"/>
    </source>
</evidence>
<dbReference type="InterPro" id="IPR002885">
    <property type="entry name" value="PPR_rpt"/>
</dbReference>
<protein>
    <submittedName>
        <fullName evidence="5">Pentatricopeptide repeat-containing protein At3g24000, mitochondrial</fullName>
    </submittedName>
</protein>
<evidence type="ECO:0000256" key="1">
    <source>
        <dbReference type="ARBA" id="ARBA00022737"/>
    </source>
</evidence>
<organism evidence="4 5">
    <name type="scientific">Elaeis guineensis var. tenera</name>
    <name type="common">Oil palm</name>
    <dbReference type="NCBI Taxonomy" id="51953"/>
    <lineage>
        <taxon>Eukaryota</taxon>
        <taxon>Viridiplantae</taxon>
        <taxon>Streptophyta</taxon>
        <taxon>Embryophyta</taxon>
        <taxon>Tracheophyta</taxon>
        <taxon>Spermatophyta</taxon>
        <taxon>Magnoliopsida</taxon>
        <taxon>Liliopsida</taxon>
        <taxon>Arecaceae</taxon>
        <taxon>Arecoideae</taxon>
        <taxon>Cocoseae</taxon>
        <taxon>Elaeidinae</taxon>
        <taxon>Elaeis</taxon>
    </lineage>
</organism>
<sequence length="581" mass="63550">MVMLFPISTAITTPSPWSSAANAVTLFPGDSRIHHLPRSHSSAAPPSHQMPDRDPPGWAALIRRRARDGRPAEALALFREMVVDHRHKPDDLSITVVLGCCALLGAVGSGKEVHGFMVRDTGDKARTAASESSLVGFYAKCGLLSRAREVFDHMPERDVVSWTIMLLAYVDQEECQRDMYALFVEMLYGGILPNGHTFTVVLSRATLEQGEQLHAHIVKGSWDSDAFVGSSLVDLYAKNGNLGGAQLVFHRIEHKDVVCYNSLISGYGRVGFVGGLISLFEEILLVGLVPNQSSFVALLSGCADSGFMSSSKQFHAQIIVRGLESSQMIQGIIVDMYAKCGDLELARVAFDRIGITKNVVVWNSMINGYAKHGHTEEALQVFSLMELAGVHPDYITFICLLSACSHSGLVDEGWRLFCLMGKVYGISAQNEHYCCMVDLLGRAGMVHEAYEFILSSKCEFRSSVWGALLSACRFLKDVKIGEIAARRLFELEPTCSGSYVGLASIYAAMGQWGDAAVVRELMDGRGIKKDPGYSWIEVDGVVHKFRAMEGMGGYDFMNEDSIIIGITSVSSSDLDSNNARM</sequence>
<dbReference type="Pfam" id="PF13041">
    <property type="entry name" value="PPR_2"/>
    <property type="match status" value="2"/>
</dbReference>
<dbReference type="InParanoid" id="A0A6I9QYA4"/>
<dbReference type="Pfam" id="PF20431">
    <property type="entry name" value="E_motif"/>
    <property type="match status" value="1"/>
</dbReference>
<keyword evidence="4" id="KW-1185">Reference proteome</keyword>
<accession>A0A6I9QYA4</accession>
<dbReference type="NCBIfam" id="TIGR00756">
    <property type="entry name" value="PPR"/>
    <property type="match status" value="4"/>
</dbReference>
<name>A0A6I9QYA4_ELAGV</name>
<feature type="compositionally biased region" description="Low complexity" evidence="3">
    <location>
        <begin position="39"/>
        <end position="49"/>
    </location>
</feature>
<feature type="repeat" description="PPR" evidence="2">
    <location>
        <begin position="358"/>
        <end position="392"/>
    </location>
</feature>
<feature type="region of interest" description="Disordered" evidence="3">
    <location>
        <begin position="35"/>
        <end position="57"/>
    </location>
</feature>
<feature type="repeat" description="PPR" evidence="2">
    <location>
        <begin position="256"/>
        <end position="290"/>
    </location>
</feature>
<gene>
    <name evidence="5" type="primary">LOC105041943</name>
</gene>
<dbReference type="InterPro" id="IPR011990">
    <property type="entry name" value="TPR-like_helical_dom_sf"/>
</dbReference>
<dbReference type="PROSITE" id="PS51375">
    <property type="entry name" value="PPR"/>
    <property type="match status" value="2"/>
</dbReference>
<dbReference type="RefSeq" id="XP_010917319.2">
    <property type="nucleotide sequence ID" value="XM_010919017.2"/>
</dbReference>
<dbReference type="Pfam" id="PF01535">
    <property type="entry name" value="PPR"/>
    <property type="match status" value="3"/>
</dbReference>
<dbReference type="PANTHER" id="PTHR47926">
    <property type="entry name" value="PENTATRICOPEPTIDE REPEAT-CONTAINING PROTEIN"/>
    <property type="match status" value="1"/>
</dbReference>
<keyword evidence="1" id="KW-0677">Repeat</keyword>
<evidence type="ECO:0000256" key="3">
    <source>
        <dbReference type="SAM" id="MobiDB-lite"/>
    </source>
</evidence>
<dbReference type="PANTHER" id="PTHR47926:SF500">
    <property type="entry name" value="REPEAT-CONTAINING PROTEIN, PUTATIVE-RELATED"/>
    <property type="match status" value="1"/>
</dbReference>
<dbReference type="InterPro" id="IPR046960">
    <property type="entry name" value="PPR_At4g14850-like_plant"/>
</dbReference>
<dbReference type="AlphaFoldDB" id="A0A6I9QYA4"/>
<reference evidence="5" key="1">
    <citation type="submission" date="2025-08" db="UniProtKB">
        <authorList>
            <consortium name="RefSeq"/>
        </authorList>
    </citation>
    <scope>IDENTIFICATION</scope>
</reference>
<evidence type="ECO:0000313" key="5">
    <source>
        <dbReference type="RefSeq" id="XP_010917319.2"/>
    </source>
</evidence>
<proteinExistence type="predicted"/>
<dbReference type="GO" id="GO:0003723">
    <property type="term" value="F:RNA binding"/>
    <property type="evidence" value="ECO:0007669"/>
    <property type="project" value="InterPro"/>
</dbReference>
<dbReference type="OrthoDB" id="185373at2759"/>
<dbReference type="Proteomes" id="UP000504607">
    <property type="component" value="Chromosome 3"/>
</dbReference>
<dbReference type="InterPro" id="IPR046848">
    <property type="entry name" value="E_motif"/>
</dbReference>
<dbReference type="FunFam" id="1.25.40.10:FF:001093">
    <property type="entry name" value="Pentatricopeptide repeat-containing protein At2g34400"/>
    <property type="match status" value="1"/>
</dbReference>
<dbReference type="GO" id="GO:0009451">
    <property type="term" value="P:RNA modification"/>
    <property type="evidence" value="ECO:0007669"/>
    <property type="project" value="InterPro"/>
</dbReference>